<dbReference type="PROSITE" id="PS50110">
    <property type="entry name" value="RESPONSE_REGULATORY"/>
    <property type="match status" value="1"/>
</dbReference>
<feature type="domain" description="Response regulatory" evidence="8">
    <location>
        <begin position="2"/>
        <end position="121"/>
    </location>
</feature>
<keyword evidence="5" id="KW-0804">Transcription</keyword>
<protein>
    <submittedName>
        <fullName evidence="9">Response regulator receiver domain-containing protein</fullName>
    </submittedName>
</protein>
<evidence type="ECO:0000256" key="1">
    <source>
        <dbReference type="ARBA" id="ARBA00022553"/>
    </source>
</evidence>
<proteinExistence type="predicted"/>
<name>A0A2T6CB91_9RHOB</name>
<evidence type="ECO:0000259" key="8">
    <source>
        <dbReference type="PROSITE" id="PS50110"/>
    </source>
</evidence>
<evidence type="ECO:0000256" key="7">
    <source>
        <dbReference type="SAM" id="MobiDB-lite"/>
    </source>
</evidence>
<feature type="region of interest" description="Disordered" evidence="7">
    <location>
        <begin position="310"/>
        <end position="330"/>
    </location>
</feature>
<keyword evidence="4" id="KW-0238">DNA-binding</keyword>
<accession>A0A2T6CB91</accession>
<evidence type="ECO:0000256" key="4">
    <source>
        <dbReference type="ARBA" id="ARBA00023125"/>
    </source>
</evidence>
<dbReference type="AlphaFoldDB" id="A0A2T6CB91"/>
<gene>
    <name evidence="9" type="ORF">C8N31_11045</name>
</gene>
<sequence length="330" mass="36436">MRLLAVDDDPLILDLLPLVFKQADLPDITLASNGPAALSHLADPDVEYDCLLLDVEMPEMDGITLCERIRALPRYRNTPILMLTSVTDHKRIESAFAAGANDYITKPFDVKEMVTRVRVARRMTETTDLVPRLDPLDQIVAEPGHHAFDLADPVRISHLNQLILPFSLGNYLSQLSRRRLDACTIFATKVEDIDGLFARCQTHEFAIALTEVVDAISEVVDCPHMLMTYQGDGVFLSIMQGSEPPQWPEIEDQVHAVLDQGAALFDDGTSMGLSVSIGNPITPNASRNQRVKKTFDRAIGRAMMREKSKAKLGRASAAARKATTPGVHLV</sequence>
<comment type="caution">
    <text evidence="9">The sequence shown here is derived from an EMBL/GenBank/DDBJ whole genome shotgun (WGS) entry which is preliminary data.</text>
</comment>
<keyword evidence="2" id="KW-0902">Two-component regulatory system</keyword>
<dbReference type="GO" id="GO:0006355">
    <property type="term" value="P:regulation of DNA-templated transcription"/>
    <property type="evidence" value="ECO:0007669"/>
    <property type="project" value="TreeGrafter"/>
</dbReference>
<feature type="modified residue" description="4-aspartylphosphate" evidence="6">
    <location>
        <position position="54"/>
    </location>
</feature>
<dbReference type="EMBL" id="QBKU01000010">
    <property type="protein sequence ID" value="PTX72787.1"/>
    <property type="molecule type" value="Genomic_DNA"/>
</dbReference>
<dbReference type="GO" id="GO:0005829">
    <property type="term" value="C:cytosol"/>
    <property type="evidence" value="ECO:0007669"/>
    <property type="project" value="TreeGrafter"/>
</dbReference>
<dbReference type="Gene3D" id="3.40.50.2300">
    <property type="match status" value="1"/>
</dbReference>
<dbReference type="GO" id="GO:0032993">
    <property type="term" value="C:protein-DNA complex"/>
    <property type="evidence" value="ECO:0007669"/>
    <property type="project" value="TreeGrafter"/>
</dbReference>
<dbReference type="RefSeq" id="WP_025048638.1">
    <property type="nucleotide sequence ID" value="NZ_CANMAK010000006.1"/>
</dbReference>
<dbReference type="InterPro" id="IPR001789">
    <property type="entry name" value="Sig_transdc_resp-reg_receiver"/>
</dbReference>
<evidence type="ECO:0000313" key="10">
    <source>
        <dbReference type="Proteomes" id="UP000244092"/>
    </source>
</evidence>
<dbReference type="PANTHER" id="PTHR48111:SF1">
    <property type="entry name" value="TWO-COMPONENT RESPONSE REGULATOR ORR33"/>
    <property type="match status" value="1"/>
</dbReference>
<evidence type="ECO:0000256" key="6">
    <source>
        <dbReference type="PROSITE-ProRule" id="PRU00169"/>
    </source>
</evidence>
<dbReference type="GO" id="GO:0000156">
    <property type="term" value="F:phosphorelay response regulator activity"/>
    <property type="evidence" value="ECO:0007669"/>
    <property type="project" value="TreeGrafter"/>
</dbReference>
<evidence type="ECO:0000256" key="2">
    <source>
        <dbReference type="ARBA" id="ARBA00023012"/>
    </source>
</evidence>
<dbReference type="InterPro" id="IPR011006">
    <property type="entry name" value="CheY-like_superfamily"/>
</dbReference>
<dbReference type="PANTHER" id="PTHR48111">
    <property type="entry name" value="REGULATOR OF RPOS"/>
    <property type="match status" value="1"/>
</dbReference>
<reference evidence="9 10" key="1">
    <citation type="submission" date="2018-04" db="EMBL/GenBank/DDBJ databases">
        <title>Genomic Encyclopedia of Archaeal and Bacterial Type Strains, Phase II (KMG-II): from individual species to whole genera.</title>
        <authorList>
            <person name="Goeker M."/>
        </authorList>
    </citation>
    <scope>NUCLEOTIDE SEQUENCE [LARGE SCALE GENOMIC DNA]</scope>
    <source>
        <strain evidence="9 10">DSM 12244</strain>
    </source>
</reference>
<dbReference type="GO" id="GO:0000976">
    <property type="term" value="F:transcription cis-regulatory region binding"/>
    <property type="evidence" value="ECO:0007669"/>
    <property type="project" value="TreeGrafter"/>
</dbReference>
<evidence type="ECO:0000256" key="5">
    <source>
        <dbReference type="ARBA" id="ARBA00023163"/>
    </source>
</evidence>
<dbReference type="Pfam" id="PF00072">
    <property type="entry name" value="Response_reg"/>
    <property type="match status" value="1"/>
</dbReference>
<dbReference type="SMART" id="SM00448">
    <property type="entry name" value="REC"/>
    <property type="match status" value="1"/>
</dbReference>
<evidence type="ECO:0000256" key="3">
    <source>
        <dbReference type="ARBA" id="ARBA00023015"/>
    </source>
</evidence>
<dbReference type="Proteomes" id="UP000244092">
    <property type="component" value="Unassembled WGS sequence"/>
</dbReference>
<dbReference type="SUPFAM" id="SSF52172">
    <property type="entry name" value="CheY-like"/>
    <property type="match status" value="1"/>
</dbReference>
<organism evidence="9 10">
    <name type="scientific">Sulfitobacter mediterraneus</name>
    <dbReference type="NCBI Taxonomy" id="83219"/>
    <lineage>
        <taxon>Bacteria</taxon>
        <taxon>Pseudomonadati</taxon>
        <taxon>Pseudomonadota</taxon>
        <taxon>Alphaproteobacteria</taxon>
        <taxon>Rhodobacterales</taxon>
        <taxon>Roseobacteraceae</taxon>
        <taxon>Sulfitobacter</taxon>
    </lineage>
</organism>
<dbReference type="InterPro" id="IPR039420">
    <property type="entry name" value="WalR-like"/>
</dbReference>
<keyword evidence="1 6" id="KW-0597">Phosphoprotein</keyword>
<keyword evidence="3" id="KW-0805">Transcription regulation</keyword>
<evidence type="ECO:0000313" key="9">
    <source>
        <dbReference type="EMBL" id="PTX72787.1"/>
    </source>
</evidence>